<evidence type="ECO:0000313" key="1">
    <source>
        <dbReference type="EMBL" id="SCG80234.1"/>
    </source>
</evidence>
<dbReference type="RefSeq" id="WP_067314738.1">
    <property type="nucleotide sequence ID" value="NZ_LRMV01000224.1"/>
</dbReference>
<name>A0A109IFT8_9ACTN</name>
<sequence length="87" mass="9237">MLGDVVHYTFDATQAQYVRMRGASTGVTRFPGVPDPEAGTTLPAEVVHEYGDGTVDLRVSLRGPGLHFVQNVPQGTAGQQGRWAVAA</sequence>
<reference evidence="2" key="1">
    <citation type="submission" date="2016-06" db="EMBL/GenBank/DDBJ databases">
        <authorList>
            <person name="Varghese N."/>
            <person name="Submissions Spin"/>
        </authorList>
    </citation>
    <scope>NUCLEOTIDE SEQUENCE [LARGE SCALE GENOMIC DNA]</scope>
    <source>
        <strain evidence="2">DSM 44983</strain>
    </source>
</reference>
<accession>A0A109IFT8</accession>
<dbReference type="Proteomes" id="UP000198226">
    <property type="component" value="Chromosome I"/>
</dbReference>
<dbReference type="EMBL" id="LT607752">
    <property type="protein sequence ID" value="SCG80234.1"/>
    <property type="molecule type" value="Genomic_DNA"/>
</dbReference>
<protein>
    <submittedName>
        <fullName evidence="1">Uncharacterized protein</fullName>
    </submittedName>
</protein>
<keyword evidence="2" id="KW-1185">Reference proteome</keyword>
<dbReference type="OrthoDB" id="3395014at2"/>
<proteinExistence type="predicted"/>
<evidence type="ECO:0000313" key="2">
    <source>
        <dbReference type="Proteomes" id="UP000198226"/>
    </source>
</evidence>
<organism evidence="1 2">
    <name type="scientific">Micromonospora rifamycinica</name>
    <dbReference type="NCBI Taxonomy" id="291594"/>
    <lineage>
        <taxon>Bacteria</taxon>
        <taxon>Bacillati</taxon>
        <taxon>Actinomycetota</taxon>
        <taxon>Actinomycetes</taxon>
        <taxon>Micromonosporales</taxon>
        <taxon>Micromonosporaceae</taxon>
        <taxon>Micromonospora</taxon>
    </lineage>
</organism>
<gene>
    <name evidence="1" type="ORF">GA0070623_4962</name>
</gene>
<dbReference type="AlphaFoldDB" id="A0A109IFT8"/>